<dbReference type="InterPro" id="IPR050908">
    <property type="entry name" value="SmbC-like"/>
</dbReference>
<dbReference type="PROSITE" id="PS01124">
    <property type="entry name" value="HTH_ARAC_FAMILY_2"/>
    <property type="match status" value="1"/>
</dbReference>
<dbReference type="Pfam" id="PF12833">
    <property type="entry name" value="HTH_18"/>
    <property type="match status" value="1"/>
</dbReference>
<dbReference type="Gene3D" id="3.20.80.10">
    <property type="entry name" value="Regulatory factor, effector binding domain"/>
    <property type="match status" value="1"/>
</dbReference>
<dbReference type="InterPro" id="IPR018060">
    <property type="entry name" value="HTH_AraC"/>
</dbReference>
<dbReference type="InterPro" id="IPR018062">
    <property type="entry name" value="HTH_AraC-typ_CS"/>
</dbReference>
<dbReference type="Pfam" id="PF06445">
    <property type="entry name" value="GyrI-like"/>
    <property type="match status" value="1"/>
</dbReference>
<keyword evidence="1" id="KW-0805">Transcription regulation</keyword>
<keyword evidence="6" id="KW-1185">Reference proteome</keyword>
<dbReference type="InterPro" id="IPR029442">
    <property type="entry name" value="GyrI-like"/>
</dbReference>
<evidence type="ECO:0000256" key="1">
    <source>
        <dbReference type="ARBA" id="ARBA00023015"/>
    </source>
</evidence>
<evidence type="ECO:0000313" key="5">
    <source>
        <dbReference type="EMBL" id="MDQ0484806.1"/>
    </source>
</evidence>
<dbReference type="InterPro" id="IPR009057">
    <property type="entry name" value="Homeodomain-like_sf"/>
</dbReference>
<keyword evidence="3" id="KW-0804">Transcription</keyword>
<dbReference type="Proteomes" id="UP001226720">
    <property type="component" value="Unassembled WGS sequence"/>
</dbReference>
<keyword evidence="2" id="KW-0238">DNA-binding</keyword>
<comment type="caution">
    <text evidence="5">The sequence shown here is derived from an EMBL/GenBank/DDBJ whole genome shotgun (WGS) entry which is preliminary data.</text>
</comment>
<evidence type="ECO:0000256" key="3">
    <source>
        <dbReference type="ARBA" id="ARBA00023163"/>
    </source>
</evidence>
<name>A0ABU0K616_9BACL</name>
<organism evidence="5 6">
    <name type="scientific">Guptibacillus hwajinpoensis</name>
    <dbReference type="NCBI Taxonomy" id="208199"/>
    <lineage>
        <taxon>Bacteria</taxon>
        <taxon>Bacillati</taxon>
        <taxon>Bacillota</taxon>
        <taxon>Bacilli</taxon>
        <taxon>Bacillales</taxon>
        <taxon>Guptibacillaceae</taxon>
        <taxon>Guptibacillus</taxon>
    </lineage>
</organism>
<dbReference type="Gene3D" id="1.10.10.60">
    <property type="entry name" value="Homeodomain-like"/>
    <property type="match status" value="2"/>
</dbReference>
<dbReference type="PANTHER" id="PTHR40055:SF1">
    <property type="entry name" value="TRANSCRIPTIONAL REGULATOR YGIV-RELATED"/>
    <property type="match status" value="1"/>
</dbReference>
<proteinExistence type="predicted"/>
<dbReference type="InterPro" id="IPR011256">
    <property type="entry name" value="Reg_factor_effector_dom_sf"/>
</dbReference>
<evidence type="ECO:0000259" key="4">
    <source>
        <dbReference type="PROSITE" id="PS01124"/>
    </source>
</evidence>
<dbReference type="SMART" id="SM00871">
    <property type="entry name" value="AraC_E_bind"/>
    <property type="match status" value="1"/>
</dbReference>
<sequence length="313" mass="36388">MTYGTDQQKQIYLVLEYIEKHLEESLSLERLSKVSTYSSFYFQKLFKGIVGETPANYVKRLRIERAAHLLIYEQGIPITEIAFMCGFTSLSYFTYSFNAYFQVSPMKWREGAYLEHFSREYHHSKKSKQMSNNLKDNSSGSTYTTFKWLALERVKVVELPKCSIVKRYSRGPYTEGIPEVWEEFFHYANARSLLNQGMVFGTPKNNPYITPPSKSRYDYCIEINKNDAEGLEHEIVTQFTGGKHVLYKFAEPVDYAERNKLIECYSELYSYWLPGSGYKYLGNPIELVQFEQQNSSLTVVTKITAIALAIEPK</sequence>
<dbReference type="InterPro" id="IPR010499">
    <property type="entry name" value="AraC_E-bd"/>
</dbReference>
<accession>A0ABU0K616</accession>
<dbReference type="SMART" id="SM00342">
    <property type="entry name" value="HTH_ARAC"/>
    <property type="match status" value="1"/>
</dbReference>
<dbReference type="PANTHER" id="PTHR40055">
    <property type="entry name" value="TRANSCRIPTIONAL REGULATOR YGIV-RELATED"/>
    <property type="match status" value="1"/>
</dbReference>
<dbReference type="SUPFAM" id="SSF46689">
    <property type="entry name" value="Homeodomain-like"/>
    <property type="match status" value="2"/>
</dbReference>
<dbReference type="InterPro" id="IPR020449">
    <property type="entry name" value="Tscrpt_reg_AraC-type_HTH"/>
</dbReference>
<dbReference type="PROSITE" id="PS00041">
    <property type="entry name" value="HTH_ARAC_FAMILY_1"/>
    <property type="match status" value="1"/>
</dbReference>
<evidence type="ECO:0000256" key="2">
    <source>
        <dbReference type="ARBA" id="ARBA00023125"/>
    </source>
</evidence>
<feature type="domain" description="HTH araC/xylS-type" evidence="4">
    <location>
        <begin position="12"/>
        <end position="111"/>
    </location>
</feature>
<protein>
    <submittedName>
        <fullName evidence="5">AraC family transcriptional regulator</fullName>
    </submittedName>
</protein>
<gene>
    <name evidence="5" type="ORF">QO000_003808</name>
</gene>
<evidence type="ECO:0000313" key="6">
    <source>
        <dbReference type="Proteomes" id="UP001226720"/>
    </source>
</evidence>
<dbReference type="EMBL" id="JAUSWM010000010">
    <property type="protein sequence ID" value="MDQ0484806.1"/>
    <property type="molecule type" value="Genomic_DNA"/>
</dbReference>
<dbReference type="PRINTS" id="PR00032">
    <property type="entry name" value="HTHARAC"/>
</dbReference>
<dbReference type="GeneID" id="301329121"/>
<dbReference type="SUPFAM" id="SSF55136">
    <property type="entry name" value="Probable bacterial effector-binding domain"/>
    <property type="match status" value="1"/>
</dbReference>
<reference evidence="5" key="1">
    <citation type="submission" date="2023-07" db="EMBL/GenBank/DDBJ databases">
        <title>Genomic Encyclopedia of Type Strains, Phase IV (KMG-IV): sequencing the most valuable type-strain genomes for metagenomic binning, comparative biology and taxonomic classification.</title>
        <authorList>
            <person name="Goeker M."/>
        </authorList>
    </citation>
    <scope>NUCLEOTIDE SEQUENCE [LARGE SCALE GENOMIC DNA]</scope>
    <source>
        <strain evidence="5">JSM 076093</strain>
    </source>
</reference>
<dbReference type="RefSeq" id="WP_301553242.1">
    <property type="nucleotide sequence ID" value="NZ_JAQRMZ010000020.1"/>
</dbReference>